<organism evidence="7 8">
    <name type="scientific">Anaeramoeba flamelloides</name>
    <dbReference type="NCBI Taxonomy" id="1746091"/>
    <lineage>
        <taxon>Eukaryota</taxon>
        <taxon>Metamonada</taxon>
        <taxon>Anaeramoebidae</taxon>
        <taxon>Anaeramoeba</taxon>
    </lineage>
</organism>
<keyword evidence="3" id="KW-0496">Mitochondrion</keyword>
<dbReference type="EMBL" id="JANTQA010000029">
    <property type="protein sequence ID" value="KAJ3441931.1"/>
    <property type="molecule type" value="Genomic_DNA"/>
</dbReference>
<dbReference type="PANTHER" id="PTHR23354:SF62">
    <property type="entry name" value="MUSTARD, ISOFORM V"/>
    <property type="match status" value="1"/>
</dbReference>
<evidence type="ECO:0000259" key="6">
    <source>
        <dbReference type="PROSITE" id="PS51886"/>
    </source>
</evidence>
<feature type="compositionally biased region" description="Basic and acidic residues" evidence="5">
    <location>
        <begin position="7"/>
        <end position="23"/>
    </location>
</feature>
<feature type="region of interest" description="Disordered" evidence="5">
    <location>
        <begin position="1"/>
        <end position="76"/>
    </location>
</feature>
<protein>
    <recommendedName>
        <fullName evidence="4">Oxidation resistance protein 1</fullName>
    </recommendedName>
</protein>
<comment type="similarity">
    <text evidence="2">Belongs to the OXR1 family.</text>
</comment>
<comment type="subcellular location">
    <subcellularLocation>
        <location evidence="1">Mitochondrion</location>
    </subcellularLocation>
</comment>
<dbReference type="Pfam" id="PF07534">
    <property type="entry name" value="TLD"/>
    <property type="match status" value="1"/>
</dbReference>
<dbReference type="Proteomes" id="UP001146793">
    <property type="component" value="Unassembled WGS sequence"/>
</dbReference>
<evidence type="ECO:0000256" key="3">
    <source>
        <dbReference type="ARBA" id="ARBA00023128"/>
    </source>
</evidence>
<evidence type="ECO:0000313" key="8">
    <source>
        <dbReference type="Proteomes" id="UP001146793"/>
    </source>
</evidence>
<gene>
    <name evidence="7" type="ORF">M0812_13951</name>
</gene>
<feature type="compositionally biased region" description="Polar residues" evidence="5">
    <location>
        <begin position="58"/>
        <end position="68"/>
    </location>
</feature>
<name>A0AAV7ZIU4_9EUKA</name>
<dbReference type="GO" id="GO:0005739">
    <property type="term" value="C:mitochondrion"/>
    <property type="evidence" value="ECO:0007669"/>
    <property type="project" value="UniProtKB-SubCell"/>
</dbReference>
<evidence type="ECO:0000256" key="4">
    <source>
        <dbReference type="ARBA" id="ARBA00040604"/>
    </source>
</evidence>
<accession>A0AAV7ZIU4</accession>
<reference evidence="7" key="1">
    <citation type="submission" date="2022-08" db="EMBL/GenBank/DDBJ databases">
        <title>Novel sulphate-reducing endosymbionts in the free-living metamonad Anaeramoeba.</title>
        <authorList>
            <person name="Jerlstrom-Hultqvist J."/>
            <person name="Cepicka I."/>
            <person name="Gallot-Lavallee L."/>
            <person name="Salas-Leiva D."/>
            <person name="Curtis B.A."/>
            <person name="Zahonova K."/>
            <person name="Pipaliya S."/>
            <person name="Dacks J."/>
            <person name="Roger A.J."/>
        </authorList>
    </citation>
    <scope>NUCLEOTIDE SEQUENCE</scope>
    <source>
        <strain evidence="7">Busselton2</strain>
    </source>
</reference>
<dbReference type="PANTHER" id="PTHR23354">
    <property type="entry name" value="NUCLEOLAR PROTEIN 7/ESTROGEN RECEPTOR COACTIVATOR-RELATED"/>
    <property type="match status" value="1"/>
</dbReference>
<keyword evidence="7" id="KW-0675">Receptor</keyword>
<evidence type="ECO:0000256" key="2">
    <source>
        <dbReference type="ARBA" id="ARBA00009540"/>
    </source>
</evidence>
<comment type="caution">
    <text evidence="7">The sequence shown here is derived from an EMBL/GenBank/DDBJ whole genome shotgun (WGS) entry which is preliminary data.</text>
</comment>
<evidence type="ECO:0000256" key="5">
    <source>
        <dbReference type="SAM" id="MobiDB-lite"/>
    </source>
</evidence>
<dbReference type="SMART" id="SM00584">
    <property type="entry name" value="TLDc"/>
    <property type="match status" value="1"/>
</dbReference>
<feature type="domain" description="TLDc" evidence="6">
    <location>
        <begin position="142"/>
        <end position="305"/>
    </location>
</feature>
<dbReference type="PROSITE" id="PS51886">
    <property type="entry name" value="TLDC"/>
    <property type="match status" value="1"/>
</dbReference>
<dbReference type="InterPro" id="IPR006571">
    <property type="entry name" value="TLDc_dom"/>
</dbReference>
<proteinExistence type="inferred from homology"/>
<dbReference type="AlphaFoldDB" id="A0AAV7ZIU4"/>
<evidence type="ECO:0000313" key="7">
    <source>
        <dbReference type="EMBL" id="KAJ3441931.1"/>
    </source>
</evidence>
<evidence type="ECO:0000256" key="1">
    <source>
        <dbReference type="ARBA" id="ARBA00004173"/>
    </source>
</evidence>
<sequence>MKNQNKKNAEKSRNKNDQKEKNMKNQNNNKNKKKKLKWTQKSISENEIYNLNEKQKKTQSQITSIETNQKSDIKKKTNEKTTKKLIKCEQESKSFPSKLFKRFSFTFSNNKPNESESENREYIEFSSDESDYFAVELNGETKILNNEICESINSVLNFRYSQANWKLVYSTEIHGTSFITFYEKIQTTSCSLLFIQTKNNEILGTFLPLKLKINNSFYGDGQIFLFTFYPTFKMFKAKTTNDLYIFSNNESIMIGGGSQNWSRSGLWISKNFIHGASHFCETFENDQLASTTEFEIARVELWEIEK</sequence>